<evidence type="ECO:0000313" key="2">
    <source>
        <dbReference type="Proteomes" id="UP000198211"/>
    </source>
</evidence>
<comment type="caution">
    <text evidence="1">The sequence shown here is derived from an EMBL/GenBank/DDBJ whole genome shotgun (WGS) entry which is preliminary data.</text>
</comment>
<protein>
    <submittedName>
        <fullName evidence="1">RxLR effector protein</fullName>
    </submittedName>
</protein>
<organism evidence="1 2">
    <name type="scientific">Phytophthora megakarya</name>
    <dbReference type="NCBI Taxonomy" id="4795"/>
    <lineage>
        <taxon>Eukaryota</taxon>
        <taxon>Sar</taxon>
        <taxon>Stramenopiles</taxon>
        <taxon>Oomycota</taxon>
        <taxon>Peronosporomycetes</taxon>
        <taxon>Peronosporales</taxon>
        <taxon>Peronosporaceae</taxon>
        <taxon>Phytophthora</taxon>
    </lineage>
</organism>
<gene>
    <name evidence="1" type="ORF">PHMEG_00027274</name>
</gene>
<keyword evidence="2" id="KW-1185">Reference proteome</keyword>
<sequence>MFRSKNSLVERWVKADKSDEFVLTKLKLNGLTGNALKTSKNYVYFEHFLKMRDTNRVNTWLAKNVPTYDVWKTLGFDHVRTFMDMKKIAHTDAYQLYLRYAHAFDDHANTNFIQNKVAPTVISSDASWAEKISRTSAWITAGRSEAYVKTVLGLDKLPLNGRYVSTNYQFYMYFQLATLSIHRSLAEHTIFVYLRNAPIHVKLTPEALEIENNLLAYLHLDIVASLTKLSREN</sequence>
<dbReference type="AlphaFoldDB" id="A0A225V7K1"/>
<proteinExistence type="predicted"/>
<name>A0A225V7K1_9STRA</name>
<evidence type="ECO:0000313" key="1">
    <source>
        <dbReference type="EMBL" id="OWZ01355.1"/>
    </source>
</evidence>
<dbReference type="Proteomes" id="UP000198211">
    <property type="component" value="Unassembled WGS sequence"/>
</dbReference>
<accession>A0A225V7K1</accession>
<dbReference type="EMBL" id="NBNE01006916">
    <property type="protein sequence ID" value="OWZ01355.1"/>
    <property type="molecule type" value="Genomic_DNA"/>
</dbReference>
<reference evidence="2" key="1">
    <citation type="submission" date="2017-03" db="EMBL/GenBank/DDBJ databases">
        <title>Phytopthora megakarya and P. palmivora, two closely related causual agents of cacao black pod achieved similar genome size and gene model numbers by different mechanisms.</title>
        <authorList>
            <person name="Ali S."/>
            <person name="Shao J."/>
            <person name="Larry D.J."/>
            <person name="Kronmiller B."/>
            <person name="Shen D."/>
            <person name="Strem M.D."/>
            <person name="Melnick R.L."/>
            <person name="Guiltinan M.J."/>
            <person name="Tyler B.M."/>
            <person name="Meinhardt L.W."/>
            <person name="Bailey B.A."/>
        </authorList>
    </citation>
    <scope>NUCLEOTIDE SEQUENCE [LARGE SCALE GENOMIC DNA]</scope>
    <source>
        <strain evidence="2">zdho120</strain>
    </source>
</reference>
<dbReference type="OrthoDB" id="128682at2759"/>